<sequence length="954" mass="109068">MEDFGVYKAALEEEENQEDPFFKRLPDELIISHILGKVSEVKSLCRCSLLSKRFSSLVYKTKNVSVKIPFHIPIPQTKSKTESTTRLAAFPGKLIHVVTYPLMFVEYMSFKSKMEMFLPTDTKFDIEFLMDKNNLLKFLSKFTRMESLIVEFDYSTSFNFHKEPVIKWKLDMKSASFILLMAPKSISTSIHDDDDESRNRRYIYPKEKNGSNEELVFDCHLAFAICCSILTLGIVPFLPESVMKLVITDSKQNGKIVFEESDFVGIRKYKEEDKKGTFDELKRALADKATDDKTDHSSSSCVKLVSFCLGKGKNGKKGKKGKSESKDSEGDYDDDDDDYLRVKNAFRVAEKDWVWDSGKRGIEACLGEGEFKIDRKKGKWAGIGREERSGTRERGGGTGRIEKEDGDRFGGVLRAALEEEENKEDPFFKRLPDELIISHILGKVSEAKSLCRCSLVSKKFSSLVYKTKNVSVKITFHIPIPQPKSNPEEPTTKYAAFPGKLVHVVTYPLVFVQNIALKSMMEMFLPIDTKFDIEFLMDKNNLPKFFGKFTGMESLIVEIDYSASFNFHKEPVIKWKLDKKSGSFILLMAPKSFIDNEKEESRNRYKYPQEEIQSNDVVFDCHLAIAICSVILFAMLVPSLPESLVRLVITDSKENGKIDFGETDLVEMRRRRRSSTRGGINPNSITEEEERNYYLRKLVLLEQLMLAIAAAAKMLKKSGSFDDRISPLINDGLGFPISQWMTNSFIISLQNPRKIQIPSRLNFNKEPIVKWNMDCKSDSSILLGAKTSLGDVVDGNNNISAIDEIMELLGFHLECHMPLSYYRLSIMKLLAPLLPESLENDLETDSKDQGKLTLRESDIVEMRNWNGISEENGDEKLKLRFWHAPLLKLPLSVSVMRMVNLFVCEMDDSLIVKEAFEGEEREDDVFAEAVMEMVKKEVVYEKIVRARISFLRLN</sequence>
<comment type="caution">
    <text evidence="3">The sequence shown here is derived from an EMBL/GenBank/DDBJ whole genome shotgun (WGS) entry which is preliminary data.</text>
</comment>
<dbReference type="CDD" id="cd09917">
    <property type="entry name" value="F-box_SF"/>
    <property type="match status" value="2"/>
</dbReference>
<protein>
    <recommendedName>
        <fullName evidence="2">F-box domain-containing protein</fullName>
    </recommendedName>
</protein>
<dbReference type="InterPro" id="IPR044809">
    <property type="entry name" value="AUF1-like"/>
</dbReference>
<feature type="domain" description="F-box" evidence="2">
    <location>
        <begin position="431"/>
        <end position="474"/>
    </location>
</feature>
<dbReference type="SMART" id="SM00256">
    <property type="entry name" value="FBOX"/>
    <property type="match status" value="2"/>
</dbReference>
<evidence type="ECO:0000256" key="1">
    <source>
        <dbReference type="SAM" id="MobiDB-lite"/>
    </source>
</evidence>
<reference evidence="3 4" key="1">
    <citation type="submission" date="2024-11" db="EMBL/GenBank/DDBJ databases">
        <title>A near-complete genome assembly of Cinchona calisaya.</title>
        <authorList>
            <person name="Lian D.C."/>
            <person name="Zhao X.W."/>
            <person name="Wei L."/>
        </authorList>
    </citation>
    <scope>NUCLEOTIDE SEQUENCE [LARGE SCALE GENOMIC DNA]</scope>
    <source>
        <tissue evidence="3">Nenye</tissue>
    </source>
</reference>
<proteinExistence type="predicted"/>
<evidence type="ECO:0000259" key="2">
    <source>
        <dbReference type="SMART" id="SM00256"/>
    </source>
</evidence>
<dbReference type="AlphaFoldDB" id="A0ABD2ZSG5"/>
<dbReference type="Proteomes" id="UP001630127">
    <property type="component" value="Unassembled WGS sequence"/>
</dbReference>
<dbReference type="EMBL" id="JBJUIK010000007">
    <property type="protein sequence ID" value="KAL3522380.1"/>
    <property type="molecule type" value="Genomic_DNA"/>
</dbReference>
<evidence type="ECO:0000313" key="4">
    <source>
        <dbReference type="Proteomes" id="UP001630127"/>
    </source>
</evidence>
<feature type="domain" description="F-box" evidence="2">
    <location>
        <begin position="25"/>
        <end position="68"/>
    </location>
</feature>
<keyword evidence="4" id="KW-1185">Reference proteome</keyword>
<name>A0ABD2ZSG5_9GENT</name>
<dbReference type="InterPro" id="IPR036047">
    <property type="entry name" value="F-box-like_dom_sf"/>
</dbReference>
<feature type="region of interest" description="Disordered" evidence="1">
    <location>
        <begin position="385"/>
        <end position="404"/>
    </location>
</feature>
<feature type="region of interest" description="Disordered" evidence="1">
    <location>
        <begin position="313"/>
        <end position="334"/>
    </location>
</feature>
<dbReference type="Pfam" id="PF00646">
    <property type="entry name" value="F-box"/>
    <property type="match status" value="1"/>
</dbReference>
<gene>
    <name evidence="3" type="ORF">ACH5RR_015214</name>
</gene>
<dbReference type="Pfam" id="PF12937">
    <property type="entry name" value="F-box-like"/>
    <property type="match status" value="1"/>
</dbReference>
<dbReference type="SUPFAM" id="SSF81383">
    <property type="entry name" value="F-box domain"/>
    <property type="match status" value="2"/>
</dbReference>
<dbReference type="Gene3D" id="1.20.1280.50">
    <property type="match status" value="2"/>
</dbReference>
<organism evidence="3 4">
    <name type="scientific">Cinchona calisaya</name>
    <dbReference type="NCBI Taxonomy" id="153742"/>
    <lineage>
        <taxon>Eukaryota</taxon>
        <taxon>Viridiplantae</taxon>
        <taxon>Streptophyta</taxon>
        <taxon>Embryophyta</taxon>
        <taxon>Tracheophyta</taxon>
        <taxon>Spermatophyta</taxon>
        <taxon>Magnoliopsida</taxon>
        <taxon>eudicotyledons</taxon>
        <taxon>Gunneridae</taxon>
        <taxon>Pentapetalae</taxon>
        <taxon>asterids</taxon>
        <taxon>lamiids</taxon>
        <taxon>Gentianales</taxon>
        <taxon>Rubiaceae</taxon>
        <taxon>Cinchonoideae</taxon>
        <taxon>Cinchoneae</taxon>
        <taxon>Cinchona</taxon>
    </lineage>
</organism>
<evidence type="ECO:0000313" key="3">
    <source>
        <dbReference type="EMBL" id="KAL3522380.1"/>
    </source>
</evidence>
<dbReference type="PANTHER" id="PTHR31215">
    <property type="entry name" value="OS05G0510400 PROTEIN-RELATED"/>
    <property type="match status" value="1"/>
</dbReference>
<accession>A0ABD2ZSG5</accession>
<dbReference type="InterPro" id="IPR001810">
    <property type="entry name" value="F-box_dom"/>
</dbReference>